<reference evidence="1 2" key="1">
    <citation type="journal article" date="2011" name="PLoS Pathog.">
        <title>Dynamic evolution of pathogenicity revealed by sequencing and comparative genomics of 19 Pseudomonas syringae isolates.</title>
        <authorList>
            <person name="Baltrus D.A."/>
            <person name="Nishimura M.T."/>
            <person name="Romanchuk A."/>
            <person name="Chang J.H."/>
            <person name="Mukhtar M.S."/>
            <person name="Cherkis K."/>
            <person name="Roach J."/>
            <person name="Grant S.R."/>
            <person name="Jones C.D."/>
            <person name="Dangl J.L."/>
        </authorList>
    </citation>
    <scope>NUCLEOTIDE SEQUENCE [LARGE SCALE GENOMIC DNA]</scope>
    <source>
        <strain evidence="2">M301072PT</strain>
    </source>
</reference>
<dbReference type="Gene3D" id="3.40.50.980">
    <property type="match status" value="1"/>
</dbReference>
<dbReference type="EMBL" id="AEAH01003215">
    <property type="protein sequence ID" value="EGH35078.1"/>
    <property type="molecule type" value="Genomic_DNA"/>
</dbReference>
<feature type="non-terminal residue" evidence="1">
    <location>
        <position position="1"/>
    </location>
</feature>
<protein>
    <submittedName>
        <fullName evidence="1">Amino acid adenylation</fullName>
    </submittedName>
</protein>
<name>F3FXY6_PSESX</name>
<feature type="non-terminal residue" evidence="1">
    <location>
        <position position="60"/>
    </location>
</feature>
<proteinExistence type="predicted"/>
<dbReference type="AlphaFoldDB" id="F3FXY6"/>
<evidence type="ECO:0000313" key="2">
    <source>
        <dbReference type="Proteomes" id="UP000004471"/>
    </source>
</evidence>
<organism evidence="1 2">
    <name type="scientific">Pseudomonas syringae pv. japonica str. M301072</name>
    <dbReference type="NCBI Taxonomy" id="629262"/>
    <lineage>
        <taxon>Bacteria</taxon>
        <taxon>Pseudomonadati</taxon>
        <taxon>Pseudomonadota</taxon>
        <taxon>Gammaproteobacteria</taxon>
        <taxon>Pseudomonadales</taxon>
        <taxon>Pseudomonadaceae</taxon>
        <taxon>Pseudomonas</taxon>
        <taxon>Pseudomonas syringae</taxon>
    </lineage>
</organism>
<sequence>HNAFGGSALEKTLFSTSLNFDLAVYECFAPLTSGGRIEVVSNVLELQHGEHDIGLINTVP</sequence>
<gene>
    <name evidence="1" type="ORF">PSYJA_41252</name>
</gene>
<comment type="caution">
    <text evidence="1">The sequence shown here is derived from an EMBL/GenBank/DDBJ whole genome shotgun (WGS) entry which is preliminary data.</text>
</comment>
<accession>F3FXY6</accession>
<dbReference type="Proteomes" id="UP000004471">
    <property type="component" value="Unassembled WGS sequence"/>
</dbReference>
<evidence type="ECO:0000313" key="1">
    <source>
        <dbReference type="EMBL" id="EGH35078.1"/>
    </source>
</evidence>